<dbReference type="AlphaFoldDB" id="A0A1X7V3G8"/>
<organism evidence="3">
    <name type="scientific">Amphimedon queenslandica</name>
    <name type="common">Sponge</name>
    <dbReference type="NCBI Taxonomy" id="400682"/>
    <lineage>
        <taxon>Eukaryota</taxon>
        <taxon>Metazoa</taxon>
        <taxon>Porifera</taxon>
        <taxon>Demospongiae</taxon>
        <taxon>Heteroscleromorpha</taxon>
        <taxon>Haplosclerida</taxon>
        <taxon>Niphatidae</taxon>
        <taxon>Amphimedon</taxon>
    </lineage>
</organism>
<dbReference type="InterPro" id="IPR036815">
    <property type="entry name" value="14-3-3_dom_sf"/>
</dbReference>
<evidence type="ECO:0000259" key="2">
    <source>
        <dbReference type="SMART" id="SM00101"/>
    </source>
</evidence>
<accession>A0A1X7V3G8</accession>
<dbReference type="EnsemblMetazoa" id="Aqu2.1.34344_001">
    <property type="protein sequence ID" value="Aqu2.1.34344_001"/>
    <property type="gene ID" value="Aqu2.1.34344"/>
</dbReference>
<keyword evidence="4" id="KW-1185">Reference proteome</keyword>
<dbReference type="STRING" id="400682.A0A1X7V3G8"/>
<reference evidence="3" key="2">
    <citation type="submission" date="2017-05" db="UniProtKB">
        <authorList>
            <consortium name="EnsemblMetazoa"/>
        </authorList>
    </citation>
    <scope>IDENTIFICATION</scope>
</reference>
<dbReference type="InterPro" id="IPR023410">
    <property type="entry name" value="14-3-3_domain"/>
</dbReference>
<dbReference type="PROSITE" id="PS00797">
    <property type="entry name" value="1433_2"/>
    <property type="match status" value="1"/>
</dbReference>
<proteinExistence type="inferred from homology"/>
<dbReference type="OrthoDB" id="10260625at2759"/>
<dbReference type="KEGG" id="aqu:105312408"/>
<name>A0A1X7V3G8_AMPQE</name>
<dbReference type="Proteomes" id="UP000007879">
    <property type="component" value="Unassembled WGS sequence"/>
</dbReference>
<evidence type="ECO:0000313" key="3">
    <source>
        <dbReference type="EnsemblMetazoa" id="Aqu2.1.34344_001"/>
    </source>
</evidence>
<dbReference type="Pfam" id="PF00244">
    <property type="entry name" value="14-3-3"/>
    <property type="match status" value="1"/>
</dbReference>
<sequence length="322" mass="37117">MIIIIITNYFISGWYDVNRGRYSNHRRSARVRVWDCAANFVSRSFLHSIRLSETEKGDWESSNSHEMEDMDIPDLVDMAKLAEHAERFEDMAKYMKSKVQKDSNLSMDERSLLSVAFKNVIGSRRASWRTLQVQESKTEEGKTKGAIPLEITKEYKKKVETELTEIIDEVIELLDSKLILKKANDEITDEKEIETQIFYYKMKGDYCRYKAEYDKENDKIVSDGEAAYEKALELAEKLPSTNPTSLGLALNYSVFFYEIKNDGAKACSIAKKAFDDAVKDLDNAATESTYKDSTLIMQLLRDNLTLWTSEAEEDDQQDAERD</sequence>
<dbReference type="SUPFAM" id="SSF48445">
    <property type="entry name" value="14-3-3 protein"/>
    <property type="match status" value="1"/>
</dbReference>
<dbReference type="CDD" id="cd08774">
    <property type="entry name" value="14-3-3"/>
    <property type="match status" value="1"/>
</dbReference>
<evidence type="ECO:0000256" key="1">
    <source>
        <dbReference type="ARBA" id="ARBA00006141"/>
    </source>
</evidence>
<dbReference type="eggNOG" id="KOG0841">
    <property type="taxonomic scope" value="Eukaryota"/>
</dbReference>
<dbReference type="InParanoid" id="A0A1X7V3G8"/>
<protein>
    <recommendedName>
        <fullName evidence="2">14-3-3 domain-containing protein</fullName>
    </recommendedName>
</protein>
<comment type="similarity">
    <text evidence="1">Belongs to the 14-3-3 family.</text>
</comment>
<dbReference type="InterPro" id="IPR023409">
    <property type="entry name" value="14-3-3_CS"/>
</dbReference>
<dbReference type="InterPro" id="IPR000308">
    <property type="entry name" value="14-3-3"/>
</dbReference>
<dbReference type="PRINTS" id="PR00305">
    <property type="entry name" value="1433ZETA"/>
</dbReference>
<reference evidence="4" key="1">
    <citation type="journal article" date="2010" name="Nature">
        <title>The Amphimedon queenslandica genome and the evolution of animal complexity.</title>
        <authorList>
            <person name="Srivastava M."/>
            <person name="Simakov O."/>
            <person name="Chapman J."/>
            <person name="Fahey B."/>
            <person name="Gauthier M.E."/>
            <person name="Mitros T."/>
            <person name="Richards G.S."/>
            <person name="Conaco C."/>
            <person name="Dacre M."/>
            <person name="Hellsten U."/>
            <person name="Larroux C."/>
            <person name="Putnam N.H."/>
            <person name="Stanke M."/>
            <person name="Adamska M."/>
            <person name="Darling A."/>
            <person name="Degnan S.M."/>
            <person name="Oakley T.H."/>
            <person name="Plachetzki D.C."/>
            <person name="Zhai Y."/>
            <person name="Adamski M."/>
            <person name="Calcino A."/>
            <person name="Cummins S.F."/>
            <person name="Goodstein D.M."/>
            <person name="Harris C."/>
            <person name="Jackson D.J."/>
            <person name="Leys S.P."/>
            <person name="Shu S."/>
            <person name="Woodcroft B.J."/>
            <person name="Vervoort M."/>
            <person name="Kosik K.S."/>
            <person name="Manning G."/>
            <person name="Degnan B.M."/>
            <person name="Rokhsar D.S."/>
        </authorList>
    </citation>
    <scope>NUCLEOTIDE SEQUENCE [LARGE SCALE GENOMIC DNA]</scope>
</reference>
<dbReference type="SMART" id="SM00101">
    <property type="entry name" value="14_3_3"/>
    <property type="match status" value="1"/>
</dbReference>
<dbReference type="Gene3D" id="1.20.190.20">
    <property type="entry name" value="14-3-3 domain"/>
    <property type="match status" value="1"/>
</dbReference>
<gene>
    <name evidence="3" type="primary">105312408</name>
</gene>
<feature type="domain" description="14-3-3" evidence="2">
    <location>
        <begin position="74"/>
        <end position="321"/>
    </location>
</feature>
<dbReference type="OMA" id="SHEMEDM"/>
<evidence type="ECO:0000313" key="4">
    <source>
        <dbReference type="Proteomes" id="UP000007879"/>
    </source>
</evidence>
<dbReference type="PANTHER" id="PTHR18860">
    <property type="entry name" value="14-3-3 PROTEIN"/>
    <property type="match status" value="1"/>
</dbReference>
<dbReference type="EnsemblMetazoa" id="XM_011405031.2">
    <property type="protein sequence ID" value="XP_011403333.2"/>
    <property type="gene ID" value="LOC105312408"/>
</dbReference>